<dbReference type="Proteomes" id="UP000194903">
    <property type="component" value="Unassembled WGS sequence"/>
</dbReference>
<dbReference type="PANTHER" id="PTHR37826">
    <property type="entry name" value="FLOTILLIN BAND_7_5 DOMAIN PROTEIN"/>
    <property type="match status" value="1"/>
</dbReference>
<dbReference type="EMBL" id="NHOC01000007">
    <property type="protein sequence ID" value="OUM20189.1"/>
    <property type="molecule type" value="Genomic_DNA"/>
</dbReference>
<dbReference type="Pfam" id="PF13421">
    <property type="entry name" value="Band_7_1"/>
    <property type="match status" value="1"/>
</dbReference>
<comment type="caution">
    <text evidence="3">The sequence shown here is derived from an EMBL/GenBank/DDBJ whole genome shotgun (WGS) entry which is preliminary data.</text>
</comment>
<feature type="domain" description="SPFH" evidence="2">
    <location>
        <begin position="52"/>
        <end position="275"/>
    </location>
</feature>
<evidence type="ECO:0000256" key="1">
    <source>
        <dbReference type="SAM" id="MobiDB-lite"/>
    </source>
</evidence>
<evidence type="ECO:0000313" key="4">
    <source>
        <dbReference type="Proteomes" id="UP000194903"/>
    </source>
</evidence>
<accession>A0A252F374</accession>
<proteinExistence type="predicted"/>
<dbReference type="OrthoDB" id="9764015at2"/>
<sequence length="443" mass="47074">MGLIKAAFGSAGGVLADQWKEYFYCDALEADVIAAKGQKRTSKRSSNKRGNENIITSGSVIAVADGQCMMIVEQGKVVDICAEPGEYTYDAATEPSVFCGDLSKNIPAVLKNIGKRFTFGGEAPMDQRIYYFNTKELIGNKYGTPSPVPFRVVDTNVGLDVDISIRCFGEYSYRVTNPVLFYTNVCGNVDGVYERSELDGQLKSELLTALQPAFARISELGVRYSALPGHTAEIAAALNEILSAKWKDLRGIEIVSFGVSSVKASDEDEQMIKELQRNAAFRNPTMAAAHMVGAQAAAMQSAAANEGAGPAMAFMGMNMAQGAGGANAQQLFQMGQQAQPAPAQPAAASAASGAGWTCTCGHTGNTGKFCTECGAKKPDADGWVCPSCGTVNKGKFCSECGTKKPAGVPQYRCDKCGWEPEDPAHPPKFCPECGDPFDDGDIR</sequence>
<keyword evidence="4" id="KW-1185">Reference proteome</keyword>
<evidence type="ECO:0000313" key="3">
    <source>
        <dbReference type="EMBL" id="OUM20189.1"/>
    </source>
</evidence>
<evidence type="ECO:0000259" key="2">
    <source>
        <dbReference type="Pfam" id="PF13421"/>
    </source>
</evidence>
<organism evidence="3 4">
    <name type="scientific">Butyricicoccus porcorum</name>
    <dbReference type="NCBI Taxonomy" id="1945634"/>
    <lineage>
        <taxon>Bacteria</taxon>
        <taxon>Bacillati</taxon>
        <taxon>Bacillota</taxon>
        <taxon>Clostridia</taxon>
        <taxon>Eubacteriales</taxon>
        <taxon>Butyricicoccaceae</taxon>
        <taxon>Butyricicoccus</taxon>
    </lineage>
</organism>
<dbReference type="CDD" id="cd03408">
    <property type="entry name" value="SPFH_like_u1"/>
    <property type="match status" value="1"/>
</dbReference>
<dbReference type="CDD" id="cd00350">
    <property type="entry name" value="rubredoxin_like"/>
    <property type="match status" value="1"/>
</dbReference>
<dbReference type="RefSeq" id="WP_087020272.1">
    <property type="nucleotide sequence ID" value="NZ_NHOC01000007.1"/>
</dbReference>
<dbReference type="InterPro" id="IPR033880">
    <property type="entry name" value="SPFH_YdjI"/>
</dbReference>
<reference evidence="3 4" key="1">
    <citation type="submission" date="2017-05" db="EMBL/GenBank/DDBJ databases">
        <title>Butyricicoccus porcorum sp. nov. a butyrate-producing bacterium from the swine intestinal tract.</title>
        <authorList>
            <person name="Trachsel J."/>
            <person name="Humphrey S."/>
            <person name="Allen H.K."/>
        </authorList>
    </citation>
    <scope>NUCLEOTIDE SEQUENCE [LARGE SCALE GENOMIC DNA]</scope>
    <source>
        <strain evidence="3">BB10</strain>
    </source>
</reference>
<dbReference type="PANTHER" id="PTHR37826:SF2">
    <property type="entry name" value="ZINC-RIBBON DOMAIN-CONTAINING PROTEIN"/>
    <property type="match status" value="1"/>
</dbReference>
<feature type="region of interest" description="Disordered" evidence="1">
    <location>
        <begin position="421"/>
        <end position="443"/>
    </location>
</feature>
<name>A0A252F374_9FIRM</name>
<protein>
    <submittedName>
        <fullName evidence="3">Virion core protein (Lumpy skin disease virus)</fullName>
    </submittedName>
</protein>
<dbReference type="AlphaFoldDB" id="A0A252F374"/>
<gene>
    <name evidence="3" type="ORF">CBW42_09075</name>
</gene>